<keyword evidence="4 8" id="KW-0472">Membrane</keyword>
<dbReference type="InterPro" id="IPR000680">
    <property type="entry name" value="Borrelia_lipo"/>
</dbReference>
<evidence type="ECO:0000256" key="3">
    <source>
        <dbReference type="ARBA" id="ARBA00022729"/>
    </source>
</evidence>
<protein>
    <recommendedName>
        <fullName evidence="8">Variable large protein</fullName>
    </recommendedName>
</protein>
<keyword evidence="5 8" id="KW-0564">Palmitate</keyword>
<evidence type="ECO:0000256" key="2">
    <source>
        <dbReference type="ARBA" id="ARBA00004459"/>
    </source>
</evidence>
<feature type="chain" id="PRO_5016477527" description="Variable large protein" evidence="8">
    <location>
        <begin position="25"/>
        <end position="348"/>
    </location>
</feature>
<comment type="subcellular location">
    <subcellularLocation>
        <location evidence="2 8">Cell outer membrane</location>
        <topology evidence="2 8">Lipid-anchor</topology>
    </subcellularLocation>
</comment>
<comment type="function">
    <text evidence="1 8">The Vlp and Vsp proteins are antigenically distinct proteins, only one vlp or vsp gene is transcriptionally active at any one time. Switching between these genes is a mechanism of host immune response evasion.</text>
</comment>
<gene>
    <name evidence="9" type="ORF">BCO_0900099</name>
</gene>
<organism evidence="9">
    <name type="scientific">Borrelia coriaceae ATCC 43381</name>
    <dbReference type="NCBI Taxonomy" id="1408429"/>
    <lineage>
        <taxon>Bacteria</taxon>
        <taxon>Pseudomonadati</taxon>
        <taxon>Spirochaetota</taxon>
        <taxon>Spirochaetia</taxon>
        <taxon>Spirochaetales</taxon>
        <taxon>Borreliaceae</taxon>
        <taxon>Borrelia</taxon>
    </lineage>
</organism>
<keyword evidence="9" id="KW-0614">Plasmid</keyword>
<reference evidence="9" key="1">
    <citation type="submission" date="2013-04" db="EMBL/GenBank/DDBJ databases">
        <title>Comparative Genomics of Relapsing Fever Spirochetes.</title>
        <authorList>
            <person name="Schwan T.G."/>
            <person name="Raffel S.J."/>
            <person name="Porcella S.F."/>
            <person name="Martens C.A."/>
            <person name="Bruno D.P."/>
            <person name="Ricklefs S.M."/>
            <person name="Barbian K.B."/>
        </authorList>
    </citation>
    <scope>NUCLEOTIDE SEQUENCE</scope>
    <source>
        <strain evidence="9">Co53</strain>
        <plasmid evidence="9">unnamed</plasmid>
    </source>
</reference>
<feature type="signal peptide" evidence="8">
    <location>
        <begin position="1"/>
        <end position="24"/>
    </location>
</feature>
<keyword evidence="3 8" id="KW-0732">Signal</keyword>
<dbReference type="PROSITE" id="PS51257">
    <property type="entry name" value="PROKAR_LIPOPROTEIN"/>
    <property type="match status" value="1"/>
</dbReference>
<dbReference type="EMBL" id="CP005758">
    <property type="protein sequence ID" value="AHH11560.1"/>
    <property type="molecule type" value="Genomic_DNA"/>
</dbReference>
<accession>W5SXD1</accession>
<keyword evidence="6 8" id="KW-0998">Cell outer membrane</keyword>
<geneLocation type="plasmid" evidence="9">
    <name>unnamed</name>
</geneLocation>
<name>W5SXD1_9SPIR</name>
<evidence type="ECO:0000256" key="1">
    <source>
        <dbReference type="ARBA" id="ARBA00003932"/>
    </source>
</evidence>
<dbReference type="RefSeq" id="WP_025408798.1">
    <property type="nucleotide sequence ID" value="NZ_CP005758.1"/>
</dbReference>
<evidence type="ECO:0000256" key="5">
    <source>
        <dbReference type="ARBA" id="ARBA00023139"/>
    </source>
</evidence>
<sequence length="348" mass="36476">MKINIKNIRLISICATLFISLFLACNNGAIEELQKEKDYILSISNLRQGFLDIFASFGDLLKDTFGITAVTTKKGVGEQLGKIGDATNSAKTKLESIKLDESYNLIKDKAETLITKAIDILGKIVDGATKIKDATVDDSPVGGKVTDTENAEPAEEKSVKGLIEGINLILEAAKGVGTAPKGNDKKKIADSKEVAELFNLTSNVGSNTKALDGVNRAVIAASGADILASIAAVKDKKDGAGDIQNAKNAYDIAIAQKSHTNISDGEVNTNASAIAAGLALKAMAKGGKLATKATQAPGQAVNSVLIGVVDKTVNEIVSTIRRTVDKCLKDISDCIKVDSTSEVKVKSK</sequence>
<dbReference type="HOGENOM" id="CLU_054711_0_0_12"/>
<dbReference type="SUPFAM" id="SSF74748">
    <property type="entry name" value="Variable surface antigen VlsE"/>
    <property type="match status" value="1"/>
</dbReference>
<dbReference type="AlphaFoldDB" id="W5SXD1"/>
<keyword evidence="7 8" id="KW-0449">Lipoprotein</keyword>
<evidence type="ECO:0000256" key="8">
    <source>
        <dbReference type="RuleBase" id="RU363105"/>
    </source>
</evidence>
<proteinExistence type="predicted"/>
<evidence type="ECO:0000256" key="4">
    <source>
        <dbReference type="ARBA" id="ARBA00023136"/>
    </source>
</evidence>
<dbReference type="GO" id="GO:0009279">
    <property type="term" value="C:cell outer membrane"/>
    <property type="evidence" value="ECO:0007669"/>
    <property type="project" value="UniProtKB-SubCell"/>
</dbReference>
<evidence type="ECO:0000256" key="7">
    <source>
        <dbReference type="ARBA" id="ARBA00023288"/>
    </source>
</evidence>
<evidence type="ECO:0000313" key="9">
    <source>
        <dbReference type="EMBL" id="AHH11560.1"/>
    </source>
</evidence>
<dbReference type="Pfam" id="PF00921">
    <property type="entry name" value="Lipoprotein_2"/>
    <property type="match status" value="1"/>
</dbReference>
<evidence type="ECO:0000256" key="6">
    <source>
        <dbReference type="ARBA" id="ARBA00023237"/>
    </source>
</evidence>